<dbReference type="NCBIfam" id="TIGR00367">
    <property type="entry name" value="calcium/sodium antiporter"/>
    <property type="match status" value="1"/>
</dbReference>
<keyword evidence="8" id="KW-1185">Reference proteome</keyword>
<dbReference type="InterPro" id="IPR004481">
    <property type="entry name" value="K/Na/Ca-exchanger"/>
</dbReference>
<feature type="transmembrane region" description="Helical" evidence="5">
    <location>
        <begin position="271"/>
        <end position="290"/>
    </location>
</feature>
<evidence type="ECO:0000313" key="8">
    <source>
        <dbReference type="Proteomes" id="UP001143362"/>
    </source>
</evidence>
<feature type="transmembrane region" description="Helical" evidence="5">
    <location>
        <begin position="39"/>
        <end position="62"/>
    </location>
</feature>
<evidence type="ECO:0000313" key="7">
    <source>
        <dbReference type="EMBL" id="MCX2982452.1"/>
    </source>
</evidence>
<dbReference type="EMBL" id="SHNN01000003">
    <property type="protein sequence ID" value="MCX2982452.1"/>
    <property type="molecule type" value="Genomic_DNA"/>
</dbReference>
<evidence type="ECO:0000256" key="4">
    <source>
        <dbReference type="ARBA" id="ARBA00023136"/>
    </source>
</evidence>
<protein>
    <submittedName>
        <fullName evidence="7">Calcium/sodium antiporter</fullName>
    </submittedName>
</protein>
<dbReference type="PANTHER" id="PTHR10846">
    <property type="entry name" value="SODIUM/POTASSIUM/CALCIUM EXCHANGER"/>
    <property type="match status" value="1"/>
</dbReference>
<dbReference type="InterPro" id="IPR044880">
    <property type="entry name" value="NCX_ion-bd_dom_sf"/>
</dbReference>
<proteinExistence type="predicted"/>
<feature type="transmembrane region" description="Helical" evidence="5">
    <location>
        <begin position="6"/>
        <end position="27"/>
    </location>
</feature>
<feature type="transmembrane region" description="Helical" evidence="5">
    <location>
        <begin position="170"/>
        <end position="192"/>
    </location>
</feature>
<comment type="caution">
    <text evidence="7">The sequence shown here is derived from an EMBL/GenBank/DDBJ whole genome shotgun (WGS) entry which is preliminary data.</text>
</comment>
<dbReference type="InterPro" id="IPR004837">
    <property type="entry name" value="NaCa_Exmemb"/>
</dbReference>
<organism evidence="7 8">
    <name type="scientific">Candidatus Litorirhabdus singularis</name>
    <dbReference type="NCBI Taxonomy" id="2518993"/>
    <lineage>
        <taxon>Bacteria</taxon>
        <taxon>Pseudomonadati</taxon>
        <taxon>Pseudomonadota</taxon>
        <taxon>Gammaproteobacteria</taxon>
        <taxon>Cellvibrionales</taxon>
        <taxon>Halieaceae</taxon>
        <taxon>Candidatus Litorirhabdus</taxon>
    </lineage>
</organism>
<dbReference type="RefSeq" id="WP_279246472.1">
    <property type="nucleotide sequence ID" value="NZ_SHNN01000003.1"/>
</dbReference>
<keyword evidence="3 5" id="KW-1133">Transmembrane helix</keyword>
<gene>
    <name evidence="7" type="ORF">EYC98_16430</name>
</gene>
<dbReference type="PANTHER" id="PTHR10846:SF8">
    <property type="entry name" value="INNER MEMBRANE PROTEIN YRBG"/>
    <property type="match status" value="1"/>
</dbReference>
<dbReference type="Gene3D" id="1.20.1420.30">
    <property type="entry name" value="NCX, central ion-binding region"/>
    <property type="match status" value="2"/>
</dbReference>
<feature type="domain" description="Sodium/calcium exchanger membrane region" evidence="6">
    <location>
        <begin position="170"/>
        <end position="323"/>
    </location>
</feature>
<feature type="transmembrane region" description="Helical" evidence="5">
    <location>
        <begin position="302"/>
        <end position="321"/>
    </location>
</feature>
<feature type="transmembrane region" description="Helical" evidence="5">
    <location>
        <begin position="104"/>
        <end position="120"/>
    </location>
</feature>
<evidence type="ECO:0000256" key="2">
    <source>
        <dbReference type="ARBA" id="ARBA00022692"/>
    </source>
</evidence>
<keyword evidence="2 5" id="KW-0812">Transmembrane</keyword>
<sequence length="326" mass="34086">MLIASAAILIGFIVLVWSADLFVAGAASMAENMGMSPILIGLTIVSLGTSAPEVLVAITAAMSDVGELAIGNAIGSNIANVGLVLGLTALIAPLPVHRARLRRELPTLMAITIACGLLLLDGKLDLLDGLLMLGALAFILFEMINSQSHDPDANEEAGVEDLPHMQPVRAWVSFIIGLVLLIASSKLLVWGASKVAIELGVSQLVIGLTIVAIGTSLPELAATMASALKGHGEIALGNVVGSNIFNLLGVMSLPGMFAVEYLEPMVLIRDYASMTGITLLLAAVLYLSLLRPKCRNEGGNIHVGRSIGALLLAAYALYYYFLYLTA</sequence>
<feature type="transmembrane region" description="Helical" evidence="5">
    <location>
        <begin position="68"/>
        <end position="92"/>
    </location>
</feature>
<name>A0ABT3TJF9_9GAMM</name>
<reference evidence="7" key="1">
    <citation type="submission" date="2019-02" db="EMBL/GenBank/DDBJ databases">
        <authorList>
            <person name="Li S.-H."/>
        </authorList>
    </citation>
    <scope>NUCLEOTIDE SEQUENCE</scope>
    <source>
        <strain evidence="7">IMCC14734</strain>
    </source>
</reference>
<feature type="domain" description="Sodium/calcium exchanger membrane region" evidence="6">
    <location>
        <begin position="6"/>
        <end position="141"/>
    </location>
</feature>
<evidence type="ECO:0000259" key="6">
    <source>
        <dbReference type="Pfam" id="PF01699"/>
    </source>
</evidence>
<dbReference type="Proteomes" id="UP001143362">
    <property type="component" value="Unassembled WGS sequence"/>
</dbReference>
<evidence type="ECO:0000256" key="1">
    <source>
        <dbReference type="ARBA" id="ARBA00004141"/>
    </source>
</evidence>
<evidence type="ECO:0000256" key="5">
    <source>
        <dbReference type="SAM" id="Phobius"/>
    </source>
</evidence>
<evidence type="ECO:0000256" key="3">
    <source>
        <dbReference type="ARBA" id="ARBA00022989"/>
    </source>
</evidence>
<dbReference type="Pfam" id="PF01699">
    <property type="entry name" value="Na_Ca_ex"/>
    <property type="match status" value="2"/>
</dbReference>
<accession>A0ABT3TJF9</accession>
<keyword evidence="4 5" id="KW-0472">Membrane</keyword>
<comment type="subcellular location">
    <subcellularLocation>
        <location evidence="1">Membrane</location>
        <topology evidence="1">Multi-pass membrane protein</topology>
    </subcellularLocation>
</comment>
<feature type="transmembrane region" description="Helical" evidence="5">
    <location>
        <begin position="204"/>
        <end position="222"/>
    </location>
</feature>